<evidence type="ECO:0000259" key="1">
    <source>
        <dbReference type="PROSITE" id="PS51186"/>
    </source>
</evidence>
<dbReference type="Pfam" id="PF00583">
    <property type="entry name" value="Acetyltransf_1"/>
    <property type="match status" value="1"/>
</dbReference>
<dbReference type="CDD" id="cd04301">
    <property type="entry name" value="NAT_SF"/>
    <property type="match status" value="1"/>
</dbReference>
<dbReference type="PROSITE" id="PS51186">
    <property type="entry name" value="GNAT"/>
    <property type="match status" value="1"/>
</dbReference>
<gene>
    <name evidence="2" type="ORF">BLA18109_00986</name>
</gene>
<dbReference type="RefSeq" id="WP_174949404.1">
    <property type="nucleotide sequence ID" value="NZ_CABVQH010000003.1"/>
</dbReference>
<dbReference type="Gene3D" id="3.40.630.30">
    <property type="match status" value="1"/>
</dbReference>
<dbReference type="AlphaFoldDB" id="A0A6P2T7G4"/>
<keyword evidence="2" id="KW-0808">Transferase</keyword>
<name>A0A6P2T7G4_BURL3</name>
<feature type="domain" description="N-acetyltransferase" evidence="1">
    <location>
        <begin position="28"/>
        <end position="225"/>
    </location>
</feature>
<protein>
    <submittedName>
        <fullName evidence="2">GCN5-related N-acetyltransferase</fullName>
    </submittedName>
</protein>
<proteinExistence type="predicted"/>
<evidence type="ECO:0000313" key="3">
    <source>
        <dbReference type="Proteomes" id="UP000494260"/>
    </source>
</evidence>
<dbReference type="InterPro" id="IPR000182">
    <property type="entry name" value="GNAT_dom"/>
</dbReference>
<dbReference type="InterPro" id="IPR016181">
    <property type="entry name" value="Acyl_CoA_acyltransferase"/>
</dbReference>
<evidence type="ECO:0000313" key="2">
    <source>
        <dbReference type="EMBL" id="VWC57159.1"/>
    </source>
</evidence>
<dbReference type="GO" id="GO:0016747">
    <property type="term" value="F:acyltransferase activity, transferring groups other than amino-acyl groups"/>
    <property type="evidence" value="ECO:0007669"/>
    <property type="project" value="InterPro"/>
</dbReference>
<dbReference type="Proteomes" id="UP000494260">
    <property type="component" value="Unassembled WGS sequence"/>
</dbReference>
<reference evidence="2 3" key="1">
    <citation type="submission" date="2019-09" db="EMBL/GenBank/DDBJ databases">
        <authorList>
            <person name="Depoorter E."/>
        </authorList>
    </citation>
    <scope>NUCLEOTIDE SEQUENCE [LARGE SCALE GENOMIC DNA]</scope>
    <source>
        <strain evidence="2">R-18109</strain>
    </source>
</reference>
<dbReference type="SUPFAM" id="SSF55729">
    <property type="entry name" value="Acyl-CoA N-acyltransferases (Nat)"/>
    <property type="match status" value="1"/>
</dbReference>
<dbReference type="EMBL" id="CABVQH010000003">
    <property type="protein sequence ID" value="VWC57159.1"/>
    <property type="molecule type" value="Genomic_DNA"/>
</dbReference>
<accession>A0A6P2T7G4</accession>
<sequence>MRYAASDVNPFHQQLSLRAASNMHGTELKVASLPHRFREAALALLDSAFEQDPTLGWCLFAERPGFDERRANYLGRYLKYHYDARMPALGAWRNGDLVAVSYFAPASCSESPRMLAELGRDIAIGCGASSLSRIDLLRETPPVHAPDTDCSRIEFIGVSPVRQGEGIGSALLRATLSHLRDIDPSGNISLDTGEPRNIPFYERHGFSVRERMEYAGLTQYRLQAL</sequence>
<organism evidence="2 3">
    <name type="scientific">Burkholderia lata (strain ATCC 17760 / DSM 23089 / LMG 22485 / NCIMB 9086 / R18194 / 383)</name>
    <dbReference type="NCBI Taxonomy" id="482957"/>
    <lineage>
        <taxon>Bacteria</taxon>
        <taxon>Pseudomonadati</taxon>
        <taxon>Pseudomonadota</taxon>
        <taxon>Betaproteobacteria</taxon>
        <taxon>Burkholderiales</taxon>
        <taxon>Burkholderiaceae</taxon>
        <taxon>Burkholderia</taxon>
        <taxon>Burkholderia cepacia complex</taxon>
    </lineage>
</organism>